<proteinExistence type="predicted"/>
<reference evidence="1 2" key="1">
    <citation type="journal article" date="2019" name="Commun. Biol.">
        <title>The bagworm genome reveals a unique fibroin gene that provides high tensile strength.</title>
        <authorList>
            <person name="Kono N."/>
            <person name="Nakamura H."/>
            <person name="Ohtoshi R."/>
            <person name="Tomita M."/>
            <person name="Numata K."/>
            <person name="Arakawa K."/>
        </authorList>
    </citation>
    <scope>NUCLEOTIDE SEQUENCE [LARGE SCALE GENOMIC DNA]</scope>
</reference>
<dbReference type="AlphaFoldDB" id="A0A4C1U1U9"/>
<protein>
    <submittedName>
        <fullName evidence="1">Uncharacterized protein</fullName>
    </submittedName>
</protein>
<gene>
    <name evidence="1" type="ORF">EVAR_82103_1</name>
</gene>
<evidence type="ECO:0000313" key="1">
    <source>
        <dbReference type="EMBL" id="GBP20230.1"/>
    </source>
</evidence>
<keyword evidence="2" id="KW-1185">Reference proteome</keyword>
<dbReference type="Proteomes" id="UP000299102">
    <property type="component" value="Unassembled WGS sequence"/>
</dbReference>
<sequence length="76" mass="9027">MAWISSTKLCLEARYRLAEVKTFYNRFGNNSPPEAHTRMRTQYALIRKRRPDHSATTVLDKYSHHTFRIGGHPYQF</sequence>
<name>A0A4C1U1U9_EUMVA</name>
<accession>A0A4C1U1U9</accession>
<evidence type="ECO:0000313" key="2">
    <source>
        <dbReference type="Proteomes" id="UP000299102"/>
    </source>
</evidence>
<comment type="caution">
    <text evidence="1">The sequence shown here is derived from an EMBL/GenBank/DDBJ whole genome shotgun (WGS) entry which is preliminary data.</text>
</comment>
<organism evidence="1 2">
    <name type="scientific">Eumeta variegata</name>
    <name type="common">Bagworm moth</name>
    <name type="synonym">Eumeta japonica</name>
    <dbReference type="NCBI Taxonomy" id="151549"/>
    <lineage>
        <taxon>Eukaryota</taxon>
        <taxon>Metazoa</taxon>
        <taxon>Ecdysozoa</taxon>
        <taxon>Arthropoda</taxon>
        <taxon>Hexapoda</taxon>
        <taxon>Insecta</taxon>
        <taxon>Pterygota</taxon>
        <taxon>Neoptera</taxon>
        <taxon>Endopterygota</taxon>
        <taxon>Lepidoptera</taxon>
        <taxon>Glossata</taxon>
        <taxon>Ditrysia</taxon>
        <taxon>Tineoidea</taxon>
        <taxon>Psychidae</taxon>
        <taxon>Oiketicinae</taxon>
        <taxon>Eumeta</taxon>
    </lineage>
</organism>
<dbReference type="EMBL" id="BGZK01000116">
    <property type="protein sequence ID" value="GBP20230.1"/>
    <property type="molecule type" value="Genomic_DNA"/>
</dbReference>